<keyword evidence="2" id="KW-1185">Reference proteome</keyword>
<reference evidence="1" key="1">
    <citation type="submission" date="2021-06" db="EMBL/GenBank/DDBJ databases">
        <authorList>
            <person name="Kallberg Y."/>
            <person name="Tangrot J."/>
            <person name="Rosling A."/>
        </authorList>
    </citation>
    <scope>NUCLEOTIDE SEQUENCE</scope>
    <source>
        <strain evidence="1">MA461A</strain>
    </source>
</reference>
<protein>
    <submittedName>
        <fullName evidence="1">12991_t:CDS:1</fullName>
    </submittedName>
</protein>
<name>A0ACA9PCV6_9GLOM</name>
<feature type="non-terminal residue" evidence="1">
    <location>
        <position position="1"/>
    </location>
</feature>
<dbReference type="Proteomes" id="UP000789920">
    <property type="component" value="Unassembled WGS sequence"/>
</dbReference>
<accession>A0ACA9PCV6</accession>
<feature type="non-terminal residue" evidence="1">
    <location>
        <position position="115"/>
    </location>
</feature>
<comment type="caution">
    <text evidence="1">The sequence shown here is derived from an EMBL/GenBank/DDBJ whole genome shotgun (WGS) entry which is preliminary data.</text>
</comment>
<proteinExistence type="predicted"/>
<evidence type="ECO:0000313" key="1">
    <source>
        <dbReference type="EMBL" id="CAG8704124.1"/>
    </source>
</evidence>
<sequence>DAFNLIIYISVTTLGELRRRFLVEDDHYCRNESEVDYGALKENRNVHEIGGKSLAKIDFKRITRIEILPVLCVQLARKIERVGEIPIDENVENGLNKHPGMITPELKFEAQNVED</sequence>
<dbReference type="EMBL" id="CAJVQC010019865">
    <property type="protein sequence ID" value="CAG8704124.1"/>
    <property type="molecule type" value="Genomic_DNA"/>
</dbReference>
<organism evidence="1 2">
    <name type="scientific">Racocetra persica</name>
    <dbReference type="NCBI Taxonomy" id="160502"/>
    <lineage>
        <taxon>Eukaryota</taxon>
        <taxon>Fungi</taxon>
        <taxon>Fungi incertae sedis</taxon>
        <taxon>Mucoromycota</taxon>
        <taxon>Glomeromycotina</taxon>
        <taxon>Glomeromycetes</taxon>
        <taxon>Diversisporales</taxon>
        <taxon>Gigasporaceae</taxon>
        <taxon>Racocetra</taxon>
    </lineage>
</organism>
<evidence type="ECO:0000313" key="2">
    <source>
        <dbReference type="Proteomes" id="UP000789920"/>
    </source>
</evidence>
<gene>
    <name evidence="1" type="ORF">RPERSI_LOCUS10160</name>
</gene>